<protein>
    <recommendedName>
        <fullName evidence="2">ACB domain-containing protein</fullName>
    </recommendedName>
</protein>
<sequence>MPELKEQFEKAVDFIQRAPKEAAPGFKPLSTAQRLEFYGAYKQATNGPNETGKPGIFNMEGRYKWDAWTQLGSMSESEAMQKYVGLAVPFLKQFAAMSDEDLEKYLQSFKTESRQAEVKTLIDELKAFVATL</sequence>
<dbReference type="STRING" id="1806994.A0A507C1D4"/>
<dbReference type="InterPro" id="IPR035984">
    <property type="entry name" value="Acyl-CoA-binding_sf"/>
</dbReference>
<dbReference type="GO" id="GO:0006631">
    <property type="term" value="P:fatty acid metabolic process"/>
    <property type="evidence" value="ECO:0007669"/>
    <property type="project" value="TreeGrafter"/>
</dbReference>
<dbReference type="GO" id="GO:0000062">
    <property type="term" value="F:fatty-acyl-CoA binding"/>
    <property type="evidence" value="ECO:0007669"/>
    <property type="project" value="InterPro"/>
</dbReference>
<reference evidence="3 4" key="1">
    <citation type="journal article" date="2019" name="Sci. Rep.">
        <title>Comparative genomics of chytrid fungi reveal insights into the obligate biotrophic and pathogenic lifestyle of Synchytrium endobioticum.</title>
        <authorList>
            <person name="van de Vossenberg B.T.L.H."/>
            <person name="Warris S."/>
            <person name="Nguyen H.D.T."/>
            <person name="van Gent-Pelzer M.P.E."/>
            <person name="Joly D.L."/>
            <person name="van de Geest H.C."/>
            <person name="Bonants P.J.M."/>
            <person name="Smith D.S."/>
            <person name="Levesque C.A."/>
            <person name="van der Lee T.A.J."/>
        </authorList>
    </citation>
    <scope>NUCLEOTIDE SEQUENCE [LARGE SCALE GENOMIC DNA]</scope>
    <source>
        <strain evidence="3 4">JEL517</strain>
    </source>
</reference>
<dbReference type="EMBL" id="QEAO01000022">
    <property type="protein sequence ID" value="TPX33231.1"/>
    <property type="molecule type" value="Genomic_DNA"/>
</dbReference>
<keyword evidence="1" id="KW-0446">Lipid-binding</keyword>
<dbReference type="PRINTS" id="PR00689">
    <property type="entry name" value="ACOABINDINGP"/>
</dbReference>
<keyword evidence="4" id="KW-1185">Reference proteome</keyword>
<organism evidence="3 4">
    <name type="scientific">Synchytrium microbalum</name>
    <dbReference type="NCBI Taxonomy" id="1806994"/>
    <lineage>
        <taxon>Eukaryota</taxon>
        <taxon>Fungi</taxon>
        <taxon>Fungi incertae sedis</taxon>
        <taxon>Chytridiomycota</taxon>
        <taxon>Chytridiomycota incertae sedis</taxon>
        <taxon>Chytridiomycetes</taxon>
        <taxon>Synchytriales</taxon>
        <taxon>Synchytriaceae</taxon>
        <taxon>Synchytrium</taxon>
    </lineage>
</organism>
<name>A0A507C1D4_9FUNG</name>
<dbReference type="Pfam" id="PF00887">
    <property type="entry name" value="ACBP"/>
    <property type="match status" value="1"/>
</dbReference>
<dbReference type="RefSeq" id="XP_031024273.1">
    <property type="nucleotide sequence ID" value="XM_031169729.1"/>
</dbReference>
<evidence type="ECO:0000313" key="3">
    <source>
        <dbReference type="EMBL" id="TPX33231.1"/>
    </source>
</evidence>
<dbReference type="PANTHER" id="PTHR23310">
    <property type="entry name" value="ACYL-COA-BINDING PROTEIN, ACBP"/>
    <property type="match status" value="1"/>
</dbReference>
<evidence type="ECO:0000313" key="4">
    <source>
        <dbReference type="Proteomes" id="UP000319731"/>
    </source>
</evidence>
<dbReference type="SUPFAM" id="SSF47027">
    <property type="entry name" value="Acyl-CoA binding protein"/>
    <property type="match status" value="1"/>
</dbReference>
<dbReference type="PROSITE" id="PS51228">
    <property type="entry name" value="ACB_2"/>
    <property type="match status" value="1"/>
</dbReference>
<evidence type="ECO:0000256" key="1">
    <source>
        <dbReference type="ARBA" id="ARBA00023121"/>
    </source>
</evidence>
<dbReference type="PANTHER" id="PTHR23310:SF77">
    <property type="entry name" value="LD25952P"/>
    <property type="match status" value="1"/>
</dbReference>
<accession>A0A507C1D4</accession>
<comment type="caution">
    <text evidence="3">The sequence shown here is derived from an EMBL/GenBank/DDBJ whole genome shotgun (WGS) entry which is preliminary data.</text>
</comment>
<dbReference type="Gene3D" id="1.20.80.10">
    <property type="match status" value="1"/>
</dbReference>
<evidence type="ECO:0000259" key="2">
    <source>
        <dbReference type="PROSITE" id="PS51228"/>
    </source>
</evidence>
<dbReference type="InterPro" id="IPR014352">
    <property type="entry name" value="FERM/acyl-CoA-bd_prot_sf"/>
</dbReference>
<dbReference type="InterPro" id="IPR000582">
    <property type="entry name" value="Acyl-CoA-binding_protein"/>
</dbReference>
<dbReference type="Proteomes" id="UP000319731">
    <property type="component" value="Unassembled WGS sequence"/>
</dbReference>
<proteinExistence type="predicted"/>
<dbReference type="GeneID" id="42005026"/>
<feature type="domain" description="ACB" evidence="2">
    <location>
        <begin position="4"/>
        <end position="96"/>
    </location>
</feature>
<dbReference type="OrthoDB" id="346910at2759"/>
<gene>
    <name evidence="3" type="ORF">SmJEL517_g03801</name>
</gene>
<dbReference type="GO" id="GO:0005737">
    <property type="term" value="C:cytoplasm"/>
    <property type="evidence" value="ECO:0007669"/>
    <property type="project" value="TreeGrafter"/>
</dbReference>
<dbReference type="AlphaFoldDB" id="A0A507C1D4"/>